<dbReference type="Pfam" id="PF19939">
    <property type="entry name" value="DUF6401"/>
    <property type="match status" value="1"/>
</dbReference>
<reference evidence="1 2" key="1">
    <citation type="submission" date="2018-09" db="EMBL/GenBank/DDBJ databases">
        <title>YIM PH21274 draft genome.</title>
        <authorList>
            <person name="Miao C."/>
        </authorList>
    </citation>
    <scope>NUCLEOTIDE SEQUENCE [LARGE SCALE GENOMIC DNA]</scope>
    <source>
        <strain evidence="1 2">YIM PH 21724</strain>
    </source>
</reference>
<accession>A0A3A4K5H0</accession>
<organism evidence="1 2">
    <name type="scientific">Nocardia panacis</name>
    <dbReference type="NCBI Taxonomy" id="2340916"/>
    <lineage>
        <taxon>Bacteria</taxon>
        <taxon>Bacillati</taxon>
        <taxon>Actinomycetota</taxon>
        <taxon>Actinomycetes</taxon>
        <taxon>Mycobacteriales</taxon>
        <taxon>Nocardiaceae</taxon>
        <taxon>Nocardia</taxon>
    </lineage>
</organism>
<dbReference type="EMBL" id="QZFU01000017">
    <property type="protein sequence ID" value="RJO75841.1"/>
    <property type="molecule type" value="Genomic_DNA"/>
</dbReference>
<name>A0A3A4K5H0_9NOCA</name>
<evidence type="ECO:0000313" key="1">
    <source>
        <dbReference type="EMBL" id="RJO75841.1"/>
    </source>
</evidence>
<keyword evidence="2" id="KW-1185">Reference proteome</keyword>
<sequence length="111" mass="11341">MFVLGPALLEVSARRILNRLHRTHGVPALAAAAETPALLAVLDQHAAAVRDILAVGVADAGRVPASVLIAGYVRGLVAEAGERAAAPSDWAAAGWLPLRLAGACLHASRQA</sequence>
<dbReference type="AlphaFoldDB" id="A0A3A4K5H0"/>
<protein>
    <submittedName>
        <fullName evidence="1">Uncharacterized protein</fullName>
    </submittedName>
</protein>
<dbReference type="RefSeq" id="WP_120040916.1">
    <property type="nucleotide sequence ID" value="NZ_QZFU01000017.1"/>
</dbReference>
<gene>
    <name evidence="1" type="ORF">D5S18_13795</name>
</gene>
<evidence type="ECO:0000313" key="2">
    <source>
        <dbReference type="Proteomes" id="UP000266677"/>
    </source>
</evidence>
<dbReference type="Proteomes" id="UP000266677">
    <property type="component" value="Unassembled WGS sequence"/>
</dbReference>
<proteinExistence type="predicted"/>
<comment type="caution">
    <text evidence="1">The sequence shown here is derived from an EMBL/GenBank/DDBJ whole genome shotgun (WGS) entry which is preliminary data.</text>
</comment>
<dbReference type="OrthoDB" id="3831302at2"/>
<dbReference type="InterPro" id="IPR045647">
    <property type="entry name" value="DUF6401"/>
</dbReference>